<comment type="caution">
    <text evidence="2">The sequence shown here is derived from an EMBL/GenBank/DDBJ whole genome shotgun (WGS) entry which is preliminary data.</text>
</comment>
<evidence type="ECO:0000256" key="1">
    <source>
        <dbReference type="SAM" id="MobiDB-lite"/>
    </source>
</evidence>
<sequence>MEGLPPTRRIQEPWFFEFHEDGKINPDSPSPQSTLMYKGCGIKAAKETREGEFWDGRLTGYSKNSGPLGDNKSGLELSNQEAHMDDSKD</sequence>
<keyword evidence="3" id="KW-1185">Reference proteome</keyword>
<dbReference type="EMBL" id="AVOT02000059">
    <property type="protein sequence ID" value="MBW0460793.1"/>
    <property type="molecule type" value="Genomic_DNA"/>
</dbReference>
<protein>
    <submittedName>
        <fullName evidence="2">Uncharacterized protein</fullName>
    </submittedName>
</protein>
<evidence type="ECO:0000313" key="2">
    <source>
        <dbReference type="EMBL" id="MBW0460793.1"/>
    </source>
</evidence>
<reference evidence="2" key="1">
    <citation type="submission" date="2021-03" db="EMBL/GenBank/DDBJ databases">
        <title>Draft genome sequence of rust myrtle Austropuccinia psidii MF-1, a brazilian biotype.</title>
        <authorList>
            <person name="Quecine M.C."/>
            <person name="Pachon D.M.R."/>
            <person name="Bonatelli M.L."/>
            <person name="Correr F.H."/>
            <person name="Franceschini L.M."/>
            <person name="Leite T.F."/>
            <person name="Margarido G.R.A."/>
            <person name="Almeida C.A."/>
            <person name="Ferrarezi J.A."/>
            <person name="Labate C.A."/>
        </authorList>
    </citation>
    <scope>NUCLEOTIDE SEQUENCE</scope>
    <source>
        <strain evidence="2">MF-1</strain>
    </source>
</reference>
<organism evidence="2 3">
    <name type="scientific">Austropuccinia psidii MF-1</name>
    <dbReference type="NCBI Taxonomy" id="1389203"/>
    <lineage>
        <taxon>Eukaryota</taxon>
        <taxon>Fungi</taxon>
        <taxon>Dikarya</taxon>
        <taxon>Basidiomycota</taxon>
        <taxon>Pucciniomycotina</taxon>
        <taxon>Pucciniomycetes</taxon>
        <taxon>Pucciniales</taxon>
        <taxon>Sphaerophragmiaceae</taxon>
        <taxon>Austropuccinia</taxon>
    </lineage>
</organism>
<proteinExistence type="predicted"/>
<name>A0A9Q3GAX8_9BASI</name>
<accession>A0A9Q3GAX8</accession>
<evidence type="ECO:0000313" key="3">
    <source>
        <dbReference type="Proteomes" id="UP000765509"/>
    </source>
</evidence>
<gene>
    <name evidence="2" type="ORF">O181_000508</name>
</gene>
<dbReference type="AlphaFoldDB" id="A0A9Q3GAX8"/>
<feature type="region of interest" description="Disordered" evidence="1">
    <location>
        <begin position="55"/>
        <end position="89"/>
    </location>
</feature>
<dbReference type="Proteomes" id="UP000765509">
    <property type="component" value="Unassembled WGS sequence"/>
</dbReference>